<name>A0ABW0HSG5_9BACL</name>
<keyword evidence="3" id="KW-1185">Reference proteome</keyword>
<proteinExistence type="predicted"/>
<comment type="caution">
    <text evidence="2">The sequence shown here is derived from an EMBL/GenBank/DDBJ whole genome shotgun (WGS) entry which is preliminary data.</text>
</comment>
<evidence type="ECO:0000313" key="3">
    <source>
        <dbReference type="Proteomes" id="UP001596113"/>
    </source>
</evidence>
<dbReference type="Proteomes" id="UP001596113">
    <property type="component" value="Unassembled WGS sequence"/>
</dbReference>
<reference evidence="3" key="1">
    <citation type="journal article" date="2019" name="Int. J. Syst. Evol. Microbiol.">
        <title>The Global Catalogue of Microorganisms (GCM) 10K type strain sequencing project: providing services to taxonomists for standard genome sequencing and annotation.</title>
        <authorList>
            <consortium name="The Broad Institute Genomics Platform"/>
            <consortium name="The Broad Institute Genome Sequencing Center for Infectious Disease"/>
            <person name="Wu L."/>
            <person name="Ma J."/>
        </authorList>
    </citation>
    <scope>NUCLEOTIDE SEQUENCE [LARGE SCALE GENOMIC DNA]</scope>
    <source>
        <strain evidence="3">CGMCC 1.18575</strain>
    </source>
</reference>
<dbReference type="RefSeq" id="WP_378132160.1">
    <property type="nucleotide sequence ID" value="NZ_JBHSMI010000020.1"/>
</dbReference>
<gene>
    <name evidence="2" type="ORF">ACFPOF_10260</name>
</gene>
<dbReference type="InterPro" id="IPR013830">
    <property type="entry name" value="SGNH_hydro"/>
</dbReference>
<dbReference type="Pfam" id="PF13472">
    <property type="entry name" value="Lipase_GDSL_2"/>
    <property type="match status" value="1"/>
</dbReference>
<feature type="domain" description="SGNH hydrolase-type esterase" evidence="1">
    <location>
        <begin position="55"/>
        <end position="168"/>
    </location>
</feature>
<dbReference type="CDD" id="cd00229">
    <property type="entry name" value="SGNH_hydrolase"/>
    <property type="match status" value="1"/>
</dbReference>
<dbReference type="GO" id="GO:0016787">
    <property type="term" value="F:hydrolase activity"/>
    <property type="evidence" value="ECO:0007669"/>
    <property type="project" value="UniProtKB-KW"/>
</dbReference>
<evidence type="ECO:0000259" key="1">
    <source>
        <dbReference type="Pfam" id="PF13472"/>
    </source>
</evidence>
<accession>A0ABW0HSG5</accession>
<organism evidence="2 3">
    <name type="scientific">Cohnella soli</name>
    <dbReference type="NCBI Taxonomy" id="425005"/>
    <lineage>
        <taxon>Bacteria</taxon>
        <taxon>Bacillati</taxon>
        <taxon>Bacillota</taxon>
        <taxon>Bacilli</taxon>
        <taxon>Bacillales</taxon>
        <taxon>Paenibacillaceae</taxon>
        <taxon>Cohnella</taxon>
    </lineage>
</organism>
<dbReference type="SUPFAM" id="SSF52266">
    <property type="entry name" value="SGNH hydrolase"/>
    <property type="match status" value="1"/>
</dbReference>
<keyword evidence="2" id="KW-0378">Hydrolase</keyword>
<evidence type="ECO:0000313" key="2">
    <source>
        <dbReference type="EMBL" id="MFC5403111.1"/>
    </source>
</evidence>
<dbReference type="EMBL" id="JBHSMI010000020">
    <property type="protein sequence ID" value="MFC5403111.1"/>
    <property type="molecule type" value="Genomic_DNA"/>
</dbReference>
<sequence>MKKVLLLGDSIRIAYMPLVQTKLSGIAEVVGPEDNGRFAKYTLWYADVWIETHGKPDVIHWNNGIWDVYHHSTEHGVFTSLEEYVRTIRQILDRLKRSGASIIWATTTPVSPNNVNCDNPEIDKYNETILALMRSENVAINDLNAIIKQDLGAYIGEDHLHLTPQGSEACAEAVAKAVLPYL</sequence>
<dbReference type="InterPro" id="IPR036514">
    <property type="entry name" value="SGNH_hydro_sf"/>
</dbReference>
<protein>
    <submittedName>
        <fullName evidence="2">SGNH/GDSL hydrolase family protein</fullName>
    </submittedName>
</protein>
<dbReference type="Gene3D" id="3.40.50.1110">
    <property type="entry name" value="SGNH hydrolase"/>
    <property type="match status" value="1"/>
</dbReference>